<proteinExistence type="predicted"/>
<feature type="domain" description="DUF1023" evidence="2">
    <location>
        <begin position="309"/>
        <end position="478"/>
    </location>
</feature>
<keyword evidence="4" id="KW-1185">Reference proteome</keyword>
<dbReference type="InterPro" id="IPR029058">
    <property type="entry name" value="AB_hydrolase_fold"/>
</dbReference>
<reference evidence="3" key="1">
    <citation type="submission" date="2024-05" db="EMBL/GenBank/DDBJ databases">
        <title>Whole genome shotgun sequence of Streptomyces hygroscopicus NBRC 113678.</title>
        <authorList>
            <person name="Komaki H."/>
            <person name="Tamura T."/>
        </authorList>
    </citation>
    <scope>NUCLEOTIDE SEQUENCE</scope>
    <source>
        <strain evidence="3">N11-34</strain>
    </source>
</reference>
<sequence length="547" mass="59670">MPAGFRRLYKQSFTDIEKAAKAWQRLSEKARDGLSQHRKQVTGPLHKQGWKGEAADSGFYFMENIELRLSIVQIEAQAIARVLDTTKWRMEQAQTDLRNAVKTAEDNHYRVDDDGWVSAPASTDSIPRNDPDGQATLNVESSMLGEYRQWIQQALDDARTASDEGKRALSRLLGDILRDTNPAAMAETVRDIRASMGDLGIQDPQVPDDPKEAKEWWDALSREEREEMIALYPDIIGRTDGLPASVRNEANHLSLDQQLDIAQNDNTIDKSHSTDDYNQALNNLQKLKDRLDQSDGAPRGKELYLLKFDGFGDGKAVIAMGNPDTAAHTAVLVPGTDTTMDSVPGQVERISRLQNEALKRSNGESVSTIFWLDYDAPEKNLSVASDDRAQDAADDLRKFTGGVRAAQGDNRSHLTVIGHSYGSTTVGAAAAGGKGIGADDVIFVGSPGTTVANAGDLNMDRSHVWAGASHNDPIVNWASGLTLGTNPAEHVYGANVIEVGNGGHSSYFHDNTPGLYNQARIIVGQQPTSAEPWGPEYDPIMEVVPGL</sequence>
<evidence type="ECO:0000313" key="3">
    <source>
        <dbReference type="EMBL" id="GHJ27653.1"/>
    </source>
</evidence>
<dbReference type="EMBL" id="BNEK01000003">
    <property type="protein sequence ID" value="GHJ27653.1"/>
    <property type="molecule type" value="Genomic_DNA"/>
</dbReference>
<evidence type="ECO:0000256" key="1">
    <source>
        <dbReference type="SAM" id="Coils"/>
    </source>
</evidence>
<comment type="caution">
    <text evidence="3">The sequence shown here is derived from an EMBL/GenBank/DDBJ whole genome shotgun (WGS) entry which is preliminary data.</text>
</comment>
<dbReference type="Gene3D" id="3.40.50.1820">
    <property type="entry name" value="alpha/beta hydrolase"/>
    <property type="match status" value="1"/>
</dbReference>
<dbReference type="Proteomes" id="UP001054854">
    <property type="component" value="Unassembled WGS sequence"/>
</dbReference>
<accession>A0ABQ3TXG1</accession>
<protein>
    <recommendedName>
        <fullName evidence="2">DUF1023 domain-containing protein</fullName>
    </recommendedName>
</protein>
<keyword evidence="1" id="KW-0175">Coiled coil</keyword>
<feature type="coiled-coil region" evidence="1">
    <location>
        <begin position="270"/>
        <end position="297"/>
    </location>
</feature>
<dbReference type="SUPFAM" id="SSF53474">
    <property type="entry name" value="alpha/beta-Hydrolases"/>
    <property type="match status" value="1"/>
</dbReference>
<name>A0ABQ3TXG1_STRHY</name>
<dbReference type="InterPro" id="IPR010427">
    <property type="entry name" value="DUF1023"/>
</dbReference>
<dbReference type="RefSeq" id="WP_064457856.1">
    <property type="nucleotide sequence ID" value="NZ_BBON01000109.1"/>
</dbReference>
<gene>
    <name evidence="3" type="ORF">TPA0910_20860</name>
</gene>
<dbReference type="Pfam" id="PF06259">
    <property type="entry name" value="Abhydrolase_8"/>
    <property type="match status" value="1"/>
</dbReference>
<evidence type="ECO:0000259" key="2">
    <source>
        <dbReference type="Pfam" id="PF06259"/>
    </source>
</evidence>
<organism evidence="3 4">
    <name type="scientific">Streptomyces hygroscopicus</name>
    <dbReference type="NCBI Taxonomy" id="1912"/>
    <lineage>
        <taxon>Bacteria</taxon>
        <taxon>Bacillati</taxon>
        <taxon>Actinomycetota</taxon>
        <taxon>Actinomycetes</taxon>
        <taxon>Kitasatosporales</taxon>
        <taxon>Streptomycetaceae</taxon>
        <taxon>Streptomyces</taxon>
        <taxon>Streptomyces violaceusniger group</taxon>
    </lineage>
</organism>
<evidence type="ECO:0000313" key="4">
    <source>
        <dbReference type="Proteomes" id="UP001054854"/>
    </source>
</evidence>